<sequence>MIKKILCQSIGIKITYSIILCVIFGSSLFVSFDILRTNQFLLSKFNKTIVQVEETNIIEAKVLSPLLKFQLGSGYYSIDSMCFVDEKHTFTDSVYYYNKNKTAIIYDRQNNTYDVKCVSARFVNQNSDTTTTMYNTCLIFSMCAIVVAIASITSIWFFCFNWCQCRCKLRGYEETQPLV</sequence>
<reference evidence="2" key="1">
    <citation type="submission" date="2023-06" db="EMBL/GenBank/DDBJ databases">
        <authorList>
            <person name="Kurt Z."/>
        </authorList>
    </citation>
    <scope>NUCLEOTIDE SEQUENCE</scope>
</reference>
<name>A0AA86PZV3_9EUKA</name>
<keyword evidence="1" id="KW-0812">Transmembrane</keyword>
<evidence type="ECO:0000313" key="4">
    <source>
        <dbReference type="Proteomes" id="UP001642409"/>
    </source>
</evidence>
<accession>A0AA86PZV3</accession>
<protein>
    <submittedName>
        <fullName evidence="3">Hypothetical_protein</fullName>
    </submittedName>
</protein>
<reference evidence="3 4" key="2">
    <citation type="submission" date="2024-07" db="EMBL/GenBank/DDBJ databases">
        <authorList>
            <person name="Akdeniz Z."/>
        </authorList>
    </citation>
    <scope>NUCLEOTIDE SEQUENCE [LARGE SCALE GENOMIC DNA]</scope>
</reference>
<evidence type="ECO:0000256" key="1">
    <source>
        <dbReference type="SAM" id="Phobius"/>
    </source>
</evidence>
<keyword evidence="1" id="KW-1133">Transmembrane helix</keyword>
<keyword evidence="1" id="KW-0472">Membrane</keyword>
<organism evidence="2">
    <name type="scientific">Hexamita inflata</name>
    <dbReference type="NCBI Taxonomy" id="28002"/>
    <lineage>
        <taxon>Eukaryota</taxon>
        <taxon>Metamonada</taxon>
        <taxon>Diplomonadida</taxon>
        <taxon>Hexamitidae</taxon>
        <taxon>Hexamitinae</taxon>
        <taxon>Hexamita</taxon>
    </lineage>
</organism>
<evidence type="ECO:0000313" key="3">
    <source>
        <dbReference type="EMBL" id="CAL6098495.1"/>
    </source>
</evidence>
<comment type="caution">
    <text evidence="2">The sequence shown here is derived from an EMBL/GenBank/DDBJ whole genome shotgun (WGS) entry which is preliminary data.</text>
</comment>
<keyword evidence="4" id="KW-1185">Reference proteome</keyword>
<dbReference type="EMBL" id="CATOUU010000719">
    <property type="protein sequence ID" value="CAI9943862.1"/>
    <property type="molecule type" value="Genomic_DNA"/>
</dbReference>
<dbReference type="Proteomes" id="UP001642409">
    <property type="component" value="Unassembled WGS sequence"/>
</dbReference>
<gene>
    <name evidence="2" type="ORF">HINF_LOCUS31507</name>
    <name evidence="3" type="ORF">HINF_LOCUS69635</name>
</gene>
<feature type="transmembrane region" description="Helical" evidence="1">
    <location>
        <begin position="12"/>
        <end position="32"/>
    </location>
</feature>
<dbReference type="EMBL" id="CAXDID020000509">
    <property type="protein sequence ID" value="CAL6098495.1"/>
    <property type="molecule type" value="Genomic_DNA"/>
</dbReference>
<proteinExistence type="predicted"/>
<evidence type="ECO:0000313" key="2">
    <source>
        <dbReference type="EMBL" id="CAI9943862.1"/>
    </source>
</evidence>
<dbReference type="AlphaFoldDB" id="A0AA86PZV3"/>
<feature type="transmembrane region" description="Helical" evidence="1">
    <location>
        <begin position="138"/>
        <end position="160"/>
    </location>
</feature>